<feature type="domain" description="DDE-1" evidence="1">
    <location>
        <begin position="205"/>
        <end position="367"/>
    </location>
</feature>
<evidence type="ECO:0000313" key="2">
    <source>
        <dbReference type="EMBL" id="CAF2105216.1"/>
    </source>
</evidence>
<accession>A0A816URP9</accession>
<dbReference type="PANTHER" id="PTHR19303:SF57">
    <property type="entry name" value="HTH CENPB-TYPE DOMAIN-CONTAINING PROTEIN"/>
    <property type="match status" value="1"/>
</dbReference>
<evidence type="ECO:0000259" key="1">
    <source>
        <dbReference type="Pfam" id="PF03184"/>
    </source>
</evidence>
<dbReference type="Pfam" id="PF03184">
    <property type="entry name" value="DDE_1"/>
    <property type="match status" value="1"/>
</dbReference>
<proteinExistence type="predicted"/>
<protein>
    <recommendedName>
        <fullName evidence="1">DDE-1 domain-containing protein</fullName>
    </recommendedName>
</protein>
<dbReference type="InterPro" id="IPR004875">
    <property type="entry name" value="DDE_SF_endonuclease_dom"/>
</dbReference>
<dbReference type="InterPro" id="IPR050863">
    <property type="entry name" value="CenT-Element_Derived"/>
</dbReference>
<reference evidence="2" key="1">
    <citation type="submission" date="2021-02" db="EMBL/GenBank/DDBJ databases">
        <authorList>
            <person name="Nowell W R."/>
        </authorList>
    </citation>
    <scope>NUCLEOTIDE SEQUENCE</scope>
</reference>
<name>A0A816URP9_9BILA</name>
<dbReference type="EMBL" id="CAJNRG010008572">
    <property type="protein sequence ID" value="CAF2105216.1"/>
    <property type="molecule type" value="Genomic_DNA"/>
</dbReference>
<dbReference type="GO" id="GO:0005634">
    <property type="term" value="C:nucleus"/>
    <property type="evidence" value="ECO:0007669"/>
    <property type="project" value="TreeGrafter"/>
</dbReference>
<dbReference type="Gene3D" id="1.10.10.60">
    <property type="entry name" value="Homeodomain-like"/>
    <property type="match status" value="1"/>
</dbReference>
<organism evidence="2 3">
    <name type="scientific">Rotaria magnacalcarata</name>
    <dbReference type="NCBI Taxonomy" id="392030"/>
    <lineage>
        <taxon>Eukaryota</taxon>
        <taxon>Metazoa</taxon>
        <taxon>Spiralia</taxon>
        <taxon>Gnathifera</taxon>
        <taxon>Rotifera</taxon>
        <taxon>Eurotatoria</taxon>
        <taxon>Bdelloidea</taxon>
        <taxon>Philodinida</taxon>
        <taxon>Philodinidae</taxon>
        <taxon>Rotaria</taxon>
    </lineage>
</organism>
<comment type="caution">
    <text evidence="2">The sequence shown here is derived from an EMBL/GenBank/DDBJ whole genome shotgun (WGS) entry which is preliminary data.</text>
</comment>
<dbReference type="AlphaFoldDB" id="A0A816URP9"/>
<dbReference type="Proteomes" id="UP000663887">
    <property type="component" value="Unassembled WGS sequence"/>
</dbReference>
<dbReference type="PANTHER" id="PTHR19303">
    <property type="entry name" value="TRANSPOSON"/>
    <property type="match status" value="1"/>
</dbReference>
<evidence type="ECO:0000313" key="3">
    <source>
        <dbReference type="Proteomes" id="UP000663887"/>
    </source>
</evidence>
<gene>
    <name evidence="2" type="ORF">XDN619_LOCUS19604</name>
</gene>
<dbReference type="GO" id="GO:0003677">
    <property type="term" value="F:DNA binding"/>
    <property type="evidence" value="ECO:0007669"/>
    <property type="project" value="TreeGrafter"/>
</dbReference>
<sequence length="827" mass="92461">MVRNYIRKTDKRSYTEADLINAVEKVRTKEWTYEKASSETNIPIGTLASRISRNSNHHVGRPTALTKTEEKNLVDLIITLQDYGELSTCDDVLKYATEFVDIMNLKSRLKNGVPTRDWYYGFLRGWKDRLKIMNSTKLEKVRADVTLSTVDGWFAKLHSVLLKLDLFNKPQQLFNCDESGFRDDPGKKGRSCCLIFRIHTGSGKENTTVLLTISATGICLPPYVIYKSKCLYDTWCPRNVIRGAVFNRTESGWINEDTFFDYLENMFIPQTKHIPRPLLLIFDGHTSHLSLKTARLAIENDIHLLCLPAHATHLLQPLDVYTLKYVKAQWRSLLWDYSKKNATKKLDKPNFIRLYAQLYQYALMPTHCSSAFGKAGIFPYDPCAIKRDKLIKASSRSITSNALPRSKSVEFNYHDNDVITTTSPSPLRLHSNRNRQLVKYPSDPALFSGYDESNKTQQQRESVNSYQDAISSIDHALRATDSIVASTITSPIQSIIIINPASSNDSDLSISNTNDNSLASSTSNATNNSLALSTSNATNNSLALSTSNVNNNSLTLSTSNATNNSLALSTLNATNNSLALSASNVNNNSLTLSTSNTNNNSLILSASNTNDNLLVPSQSTENNRSLDAIETIVKKYFSQSSTKCTKGKKRVVSGANGRSVTDLDEFALTTIKKKKTTEAKLTKKNNSKKTNVTQKQNVRSITDIYNANGTNIADSTSTTNVTPAGIHNGSLPPITYMLPSNTSQMISTYSSNFGSYTPLHNLSAMPPTQCQLCFHFIKPLEMTSNCNQCHRILCWECSSKIDRTHQLCQSCRTYYTNQQQTYFNYNQ</sequence>